<feature type="domain" description="Dienelactone hydrolase" evidence="1">
    <location>
        <begin position="30"/>
        <end position="280"/>
    </location>
</feature>
<dbReference type="EMBL" id="CP099418">
    <property type="protein sequence ID" value="USW47217.1"/>
    <property type="molecule type" value="Genomic_DNA"/>
</dbReference>
<gene>
    <name evidence="2" type="ORF">Slin15195_G005360</name>
</gene>
<dbReference type="SUPFAM" id="SSF53474">
    <property type="entry name" value="alpha/beta-Hydrolases"/>
    <property type="match status" value="1"/>
</dbReference>
<dbReference type="OrthoDB" id="17560at2759"/>
<proteinExistence type="predicted"/>
<dbReference type="InterPro" id="IPR029058">
    <property type="entry name" value="AB_hydrolase_fold"/>
</dbReference>
<dbReference type="Proteomes" id="UP001056384">
    <property type="component" value="Chromosome 1"/>
</dbReference>
<evidence type="ECO:0000313" key="2">
    <source>
        <dbReference type="EMBL" id="USW47217.1"/>
    </source>
</evidence>
<keyword evidence="3" id="KW-1185">Reference proteome</keyword>
<accession>A0A9Q9AJG3</accession>
<evidence type="ECO:0000259" key="1">
    <source>
        <dbReference type="Pfam" id="PF01738"/>
    </source>
</evidence>
<protein>
    <submittedName>
        <fullName evidence="2">Dienelactone hydrolase, alpha/Beta hydrolase</fullName>
    </submittedName>
</protein>
<evidence type="ECO:0000313" key="3">
    <source>
        <dbReference type="Proteomes" id="UP001056384"/>
    </source>
</evidence>
<keyword evidence="2" id="KW-0378">Hydrolase</keyword>
<dbReference type="GO" id="GO:0016787">
    <property type="term" value="F:hydrolase activity"/>
    <property type="evidence" value="ECO:0007669"/>
    <property type="project" value="UniProtKB-KW"/>
</dbReference>
<dbReference type="PANTHER" id="PTHR17630">
    <property type="entry name" value="DIENELACTONE HYDROLASE"/>
    <property type="match status" value="1"/>
</dbReference>
<reference evidence="2" key="1">
    <citation type="submission" date="2022-06" db="EMBL/GenBank/DDBJ databases">
        <title>Complete genome sequences of two strains of the flax pathogen Septoria linicola.</title>
        <authorList>
            <person name="Lapalu N."/>
            <person name="Simon A."/>
            <person name="Demenou B."/>
            <person name="Paumier D."/>
            <person name="Guillot M.-P."/>
            <person name="Gout L."/>
            <person name="Valade R."/>
        </authorList>
    </citation>
    <scope>NUCLEOTIDE SEQUENCE</scope>
    <source>
        <strain evidence="2">SE15195</strain>
    </source>
</reference>
<sequence>MSLKQCCATGSLHTGTPTGRVDKLHGLDCYVADAPDSARPKGIIIIIPDAFGWTLPNNRILADEYAKNGFQVYLPEFMQGVNVPHDMMISIKAMSATGFWKQLYKVSHAAYLARHFIPFMLYNRPAVAGPRVWSFVKAVKENEGKDLPIGTAGFCWGGHFVTQLTHDKFKTDDGTRLTECGFVAHPSFLTYPTDIEGIVLPYSCAAAELEDPQMSPEQARQTKEILDSKTASQKSRGIEHEFIMYEGVHHGFAVRADEEDKHEAAQGKLAEQQAVRWFERWFANPPPASATA</sequence>
<dbReference type="Pfam" id="PF01738">
    <property type="entry name" value="DLH"/>
    <property type="match status" value="1"/>
</dbReference>
<name>A0A9Q9AJG3_9PEZI</name>
<dbReference type="InterPro" id="IPR002925">
    <property type="entry name" value="Dienelactn_hydro"/>
</dbReference>
<dbReference type="PANTHER" id="PTHR17630:SF105">
    <property type="entry name" value="DIENELACTONE HYDROLASE FAMILY PROTEIN (AFU_ORTHOLOGUE AFUA_4G08790)"/>
    <property type="match status" value="1"/>
</dbReference>
<dbReference type="Gene3D" id="3.40.50.1820">
    <property type="entry name" value="alpha/beta hydrolase"/>
    <property type="match status" value="1"/>
</dbReference>
<organism evidence="2 3">
    <name type="scientific">Septoria linicola</name>
    <dbReference type="NCBI Taxonomy" id="215465"/>
    <lineage>
        <taxon>Eukaryota</taxon>
        <taxon>Fungi</taxon>
        <taxon>Dikarya</taxon>
        <taxon>Ascomycota</taxon>
        <taxon>Pezizomycotina</taxon>
        <taxon>Dothideomycetes</taxon>
        <taxon>Dothideomycetidae</taxon>
        <taxon>Mycosphaerellales</taxon>
        <taxon>Mycosphaerellaceae</taxon>
        <taxon>Septoria</taxon>
    </lineage>
</organism>
<dbReference type="AlphaFoldDB" id="A0A9Q9AJG3"/>